<sequence length="109" mass="12551">MKQSLFFLLLAKRCSDFLLLQTDGAKFNLTGDSPSDPPPFPSYLRLALSISYLWFQTSSDRLKSIFITTSSYPLHRFNVVHDSSKRRMIIRYTLGPLLGTRCATIWSRE</sequence>
<accession>A0AAV0Z6P6</accession>
<name>A0AAV0Z6P6_VICFA</name>
<dbReference type="Proteomes" id="UP001157006">
    <property type="component" value="Chromosome 1S"/>
</dbReference>
<feature type="signal peptide" evidence="1">
    <location>
        <begin position="1"/>
        <end position="16"/>
    </location>
</feature>
<organism evidence="2 3">
    <name type="scientific">Vicia faba</name>
    <name type="common">Broad bean</name>
    <name type="synonym">Faba vulgaris</name>
    <dbReference type="NCBI Taxonomy" id="3906"/>
    <lineage>
        <taxon>Eukaryota</taxon>
        <taxon>Viridiplantae</taxon>
        <taxon>Streptophyta</taxon>
        <taxon>Embryophyta</taxon>
        <taxon>Tracheophyta</taxon>
        <taxon>Spermatophyta</taxon>
        <taxon>Magnoliopsida</taxon>
        <taxon>eudicotyledons</taxon>
        <taxon>Gunneridae</taxon>
        <taxon>Pentapetalae</taxon>
        <taxon>rosids</taxon>
        <taxon>fabids</taxon>
        <taxon>Fabales</taxon>
        <taxon>Fabaceae</taxon>
        <taxon>Papilionoideae</taxon>
        <taxon>50 kb inversion clade</taxon>
        <taxon>NPAAA clade</taxon>
        <taxon>Hologalegina</taxon>
        <taxon>IRL clade</taxon>
        <taxon>Fabeae</taxon>
        <taxon>Vicia</taxon>
    </lineage>
</organism>
<evidence type="ECO:0008006" key="4">
    <source>
        <dbReference type="Google" id="ProtNLM"/>
    </source>
</evidence>
<dbReference type="AlphaFoldDB" id="A0AAV0Z6P6"/>
<evidence type="ECO:0000313" key="3">
    <source>
        <dbReference type="Proteomes" id="UP001157006"/>
    </source>
</evidence>
<evidence type="ECO:0000313" key="2">
    <source>
        <dbReference type="EMBL" id="CAI8593028.1"/>
    </source>
</evidence>
<keyword evidence="1" id="KW-0732">Signal</keyword>
<feature type="chain" id="PRO_5043415512" description="Secreted protein" evidence="1">
    <location>
        <begin position="17"/>
        <end position="109"/>
    </location>
</feature>
<proteinExistence type="predicted"/>
<keyword evidence="3" id="KW-1185">Reference proteome</keyword>
<evidence type="ECO:0000256" key="1">
    <source>
        <dbReference type="SAM" id="SignalP"/>
    </source>
</evidence>
<dbReference type="EMBL" id="OX451735">
    <property type="protein sequence ID" value="CAI8593028.1"/>
    <property type="molecule type" value="Genomic_DNA"/>
</dbReference>
<reference evidence="2 3" key="1">
    <citation type="submission" date="2023-01" db="EMBL/GenBank/DDBJ databases">
        <authorList>
            <person name="Kreplak J."/>
        </authorList>
    </citation>
    <scope>NUCLEOTIDE SEQUENCE [LARGE SCALE GENOMIC DNA]</scope>
</reference>
<protein>
    <recommendedName>
        <fullName evidence="4">Secreted protein</fullName>
    </recommendedName>
</protein>
<gene>
    <name evidence="2" type="ORF">VFH_I070880</name>
</gene>